<keyword evidence="6" id="KW-1185">Reference proteome</keyword>
<evidence type="ECO:0000256" key="4">
    <source>
        <dbReference type="PIRNR" id="PIRNR006078"/>
    </source>
</evidence>
<dbReference type="RefSeq" id="WP_158034732.1">
    <property type="nucleotide sequence ID" value="NZ_ML708626.1"/>
</dbReference>
<sequence>MKVLIAPDSFKGTYTAVEVAAAIARGVRETGQTAVELPLADGGEGTLTALASNADARFFEAEVRNPWGAPVTGSYAITPAGVGIVELAQASGITVAHDGPRDAYEADTYGTGQLILAAVGHGATEILVSAGGSATSDGAEGAIRAIEEAGGLGSVPITVLTDVTTPFERAGEVFGPQKGADPATVERITARLRRQAGQLPRNPLGVERTGAAGGFSGGMWAQYDAALVSGADYVLDFVRFDDHVGEADAVVVGEGRLDAQTGQGKIIDAVLARVGRLRPGLPVIAVVGSVDDDLGEYRSNFAEVLVATDDRAMRQAGRTVAGRSTGR</sequence>
<evidence type="ECO:0000313" key="5">
    <source>
        <dbReference type="EMBL" id="KAA9393295.1"/>
    </source>
</evidence>
<dbReference type="PIRSF" id="PIRSF006078">
    <property type="entry name" value="GlxK"/>
    <property type="match status" value="1"/>
</dbReference>
<dbReference type="Gene3D" id="3.40.50.10350">
    <property type="entry name" value="Glycerate kinase, domain 1"/>
    <property type="match status" value="2"/>
</dbReference>
<dbReference type="InterPro" id="IPR018197">
    <property type="entry name" value="Glycerate_kinase_RE-like"/>
</dbReference>
<dbReference type="SUPFAM" id="SSF110738">
    <property type="entry name" value="Glycerate kinase I"/>
    <property type="match status" value="1"/>
</dbReference>
<dbReference type="PANTHER" id="PTHR21599">
    <property type="entry name" value="GLYCERATE KINASE"/>
    <property type="match status" value="1"/>
</dbReference>
<gene>
    <name evidence="5" type="ORF">FCK90_12985</name>
</gene>
<protein>
    <submittedName>
        <fullName evidence="5">Glycerate kinase</fullName>
    </submittedName>
</protein>
<dbReference type="Pfam" id="PF02595">
    <property type="entry name" value="Gly_kinase"/>
    <property type="match status" value="2"/>
</dbReference>
<evidence type="ECO:0000256" key="2">
    <source>
        <dbReference type="ARBA" id="ARBA00022679"/>
    </source>
</evidence>
<proteinExistence type="inferred from homology"/>
<organism evidence="5 6">
    <name type="scientific">Kocuria coralli</name>
    <dbReference type="NCBI Taxonomy" id="1461025"/>
    <lineage>
        <taxon>Bacteria</taxon>
        <taxon>Bacillati</taxon>
        <taxon>Actinomycetota</taxon>
        <taxon>Actinomycetes</taxon>
        <taxon>Micrococcales</taxon>
        <taxon>Micrococcaceae</taxon>
        <taxon>Kocuria</taxon>
    </lineage>
</organism>
<dbReference type="GO" id="GO:0008887">
    <property type="term" value="F:glycerate kinase activity"/>
    <property type="evidence" value="ECO:0007669"/>
    <property type="project" value="UniProtKB-UniRule"/>
</dbReference>
<comment type="caution">
    <text evidence="5">The sequence shown here is derived from an EMBL/GenBank/DDBJ whole genome shotgun (WGS) entry which is preliminary data.</text>
</comment>
<evidence type="ECO:0000313" key="6">
    <source>
        <dbReference type="Proteomes" id="UP000325957"/>
    </source>
</evidence>
<dbReference type="PANTHER" id="PTHR21599:SF0">
    <property type="entry name" value="GLYCERATE KINASE"/>
    <property type="match status" value="1"/>
</dbReference>
<comment type="similarity">
    <text evidence="1 4">Belongs to the glycerate kinase type-1 family.</text>
</comment>
<reference evidence="5 6" key="1">
    <citation type="submission" date="2019-05" db="EMBL/GenBank/DDBJ databases">
        <title>Kocuria coralli sp. nov., a novel actinobacterium isolated from coral reef seawater.</title>
        <authorList>
            <person name="Li J."/>
        </authorList>
    </citation>
    <scope>NUCLEOTIDE SEQUENCE [LARGE SCALE GENOMIC DNA]</scope>
    <source>
        <strain evidence="5 6">SCSIO 13007</strain>
    </source>
</reference>
<dbReference type="AlphaFoldDB" id="A0A5J5KWL1"/>
<name>A0A5J5KWL1_9MICC</name>
<dbReference type="InterPro" id="IPR036129">
    <property type="entry name" value="Glycerate_kinase_sf"/>
</dbReference>
<keyword evidence="2 4" id="KW-0808">Transferase</keyword>
<accession>A0A5J5KWL1</accession>
<evidence type="ECO:0000256" key="3">
    <source>
        <dbReference type="ARBA" id="ARBA00022777"/>
    </source>
</evidence>
<dbReference type="EMBL" id="SZWF01000022">
    <property type="protein sequence ID" value="KAA9393295.1"/>
    <property type="molecule type" value="Genomic_DNA"/>
</dbReference>
<dbReference type="GO" id="GO:0031388">
    <property type="term" value="P:organic acid phosphorylation"/>
    <property type="evidence" value="ECO:0007669"/>
    <property type="project" value="UniProtKB-UniRule"/>
</dbReference>
<keyword evidence="3 4" id="KW-0418">Kinase</keyword>
<evidence type="ECO:0000256" key="1">
    <source>
        <dbReference type="ARBA" id="ARBA00006284"/>
    </source>
</evidence>
<dbReference type="InterPro" id="IPR004381">
    <property type="entry name" value="Glycerate_kinase"/>
</dbReference>
<dbReference type="InterPro" id="IPR018193">
    <property type="entry name" value="Glyc_kinase_flavodox-like_fold"/>
</dbReference>
<dbReference type="OrthoDB" id="9774290at2"/>
<dbReference type="Proteomes" id="UP000325957">
    <property type="component" value="Unassembled WGS sequence"/>
</dbReference>
<dbReference type="Gene3D" id="3.90.1510.10">
    <property type="entry name" value="Glycerate kinase, domain 2"/>
    <property type="match status" value="2"/>
</dbReference>